<dbReference type="InterPro" id="IPR036390">
    <property type="entry name" value="WH_DNA-bd_sf"/>
</dbReference>
<evidence type="ECO:0000256" key="1">
    <source>
        <dbReference type="ARBA" id="ARBA00006479"/>
    </source>
</evidence>
<protein>
    <submittedName>
        <fullName evidence="2">ROK family transcriptional regulator</fullName>
    </submittedName>
</protein>
<keyword evidence="3" id="KW-1185">Reference proteome</keyword>
<dbReference type="PANTHER" id="PTHR18964:SF173">
    <property type="entry name" value="GLUCOKINASE"/>
    <property type="match status" value="1"/>
</dbReference>
<reference evidence="3" key="1">
    <citation type="journal article" date="2019" name="Int. J. Syst. Evol. Microbiol.">
        <title>The Global Catalogue of Microorganisms (GCM) 10K type strain sequencing project: providing services to taxonomists for standard genome sequencing and annotation.</title>
        <authorList>
            <consortium name="The Broad Institute Genomics Platform"/>
            <consortium name="The Broad Institute Genome Sequencing Center for Infectious Disease"/>
            <person name="Wu L."/>
            <person name="Ma J."/>
        </authorList>
    </citation>
    <scope>NUCLEOTIDE SEQUENCE [LARGE SCALE GENOMIC DNA]</scope>
    <source>
        <strain evidence="3">JCM 16929</strain>
    </source>
</reference>
<sequence>MDIIRRESGVTRADLSLMTGLSRSAIAEAVQDLLNDHLVAEDVLEPGGKGAGRGRPSALLVATPPRGVVVGVDFGHDHVGVAVADTEGTVLAEQTSAVNVDGQGRAALDAAAGMASRLLSQLGLGRDQVLSVAAGIPAPLDVQSNRIRAVSIMPGWTRLNPADELSGLFGRRVITFNDAELGAQGEMRFGAARGLRDFVYIKASEGIGASLVLNGSVYRGSLGLSGEIGHTRLSDQSQGLWCRCGNRGCLETVVSSVLVAERMREVGLVAADEIFPLAAAGADPVTSAIVTEAGRTLGRVLADLCNWLNPAGVVLGGALGSAGQPFVDGVRESINRYAHPSAAEAVEVKTAQLGLRSELLGAVAVACHEALYVG</sequence>
<organism evidence="2 3">
    <name type="scientific">Microlunatus ginsengisoli</name>
    <dbReference type="NCBI Taxonomy" id="363863"/>
    <lineage>
        <taxon>Bacteria</taxon>
        <taxon>Bacillati</taxon>
        <taxon>Actinomycetota</taxon>
        <taxon>Actinomycetes</taxon>
        <taxon>Propionibacteriales</taxon>
        <taxon>Propionibacteriaceae</taxon>
        <taxon>Microlunatus</taxon>
    </lineage>
</organism>
<dbReference type="SUPFAM" id="SSF46785">
    <property type="entry name" value="Winged helix' DNA-binding domain"/>
    <property type="match status" value="1"/>
</dbReference>
<accession>A0ABP6ZS67</accession>
<dbReference type="SUPFAM" id="SSF53067">
    <property type="entry name" value="Actin-like ATPase domain"/>
    <property type="match status" value="1"/>
</dbReference>
<dbReference type="InterPro" id="IPR043129">
    <property type="entry name" value="ATPase_NBD"/>
</dbReference>
<dbReference type="PANTHER" id="PTHR18964">
    <property type="entry name" value="ROK (REPRESSOR, ORF, KINASE) FAMILY"/>
    <property type="match status" value="1"/>
</dbReference>
<comment type="similarity">
    <text evidence="1">Belongs to the ROK (NagC/XylR) family.</text>
</comment>
<gene>
    <name evidence="2" type="ORF">GCM10022236_18250</name>
</gene>
<name>A0ABP6ZS67_9ACTN</name>
<dbReference type="InterPro" id="IPR000600">
    <property type="entry name" value="ROK"/>
</dbReference>
<dbReference type="Gene3D" id="3.30.420.40">
    <property type="match status" value="2"/>
</dbReference>
<evidence type="ECO:0000313" key="2">
    <source>
        <dbReference type="EMBL" id="GAA3616494.1"/>
    </source>
</evidence>
<dbReference type="Gene3D" id="1.10.10.10">
    <property type="entry name" value="Winged helix-like DNA-binding domain superfamily/Winged helix DNA-binding domain"/>
    <property type="match status" value="1"/>
</dbReference>
<dbReference type="EMBL" id="BAABAB010000013">
    <property type="protein sequence ID" value="GAA3616494.1"/>
    <property type="molecule type" value="Genomic_DNA"/>
</dbReference>
<comment type="caution">
    <text evidence="2">The sequence shown here is derived from an EMBL/GenBank/DDBJ whole genome shotgun (WGS) entry which is preliminary data.</text>
</comment>
<dbReference type="InterPro" id="IPR036388">
    <property type="entry name" value="WH-like_DNA-bd_sf"/>
</dbReference>
<evidence type="ECO:0000313" key="3">
    <source>
        <dbReference type="Proteomes" id="UP001501490"/>
    </source>
</evidence>
<dbReference type="Proteomes" id="UP001501490">
    <property type="component" value="Unassembled WGS sequence"/>
</dbReference>
<dbReference type="Pfam" id="PF00480">
    <property type="entry name" value="ROK"/>
    <property type="match status" value="1"/>
</dbReference>
<proteinExistence type="inferred from homology"/>